<dbReference type="Proteomes" id="UP000246740">
    <property type="component" value="Unassembled WGS sequence"/>
</dbReference>
<gene>
    <name evidence="2" type="ORF">BCV70DRAFT_216830</name>
</gene>
<reference evidence="2 3" key="1">
    <citation type="journal article" date="2018" name="Mol. Biol. Evol.">
        <title>Broad Genomic Sampling Reveals a Smut Pathogenic Ancestry of the Fungal Clade Ustilaginomycotina.</title>
        <authorList>
            <person name="Kijpornyongpan T."/>
            <person name="Mondo S.J."/>
            <person name="Barry K."/>
            <person name="Sandor L."/>
            <person name="Lee J."/>
            <person name="Lipzen A."/>
            <person name="Pangilinan J."/>
            <person name="LaButti K."/>
            <person name="Hainaut M."/>
            <person name="Henrissat B."/>
            <person name="Grigoriev I.V."/>
            <person name="Spatafora J.W."/>
            <person name="Aime M.C."/>
        </authorList>
    </citation>
    <scope>NUCLEOTIDE SEQUENCE [LARGE SCALE GENOMIC DNA]</scope>
    <source>
        <strain evidence="2 3">MCA 3645</strain>
    </source>
</reference>
<sequence>MAKRERGSGIDLPASPRTKRRRDVSESFGSVALGPHEEDKRHVTLDKKGVKKRAWTRAEDQVIINQFLNAIDYKAIQDATGRASSSIRVRVKLLLKASLRAQHGEEDPNDEEQKLTLADVKDNIKSE</sequence>
<dbReference type="AlphaFoldDB" id="A0A317XQN0"/>
<proteinExistence type="predicted"/>
<feature type="region of interest" description="Disordered" evidence="1">
    <location>
        <begin position="101"/>
        <end position="127"/>
    </location>
</feature>
<keyword evidence="3" id="KW-1185">Reference proteome</keyword>
<evidence type="ECO:0008006" key="4">
    <source>
        <dbReference type="Google" id="ProtNLM"/>
    </source>
</evidence>
<feature type="compositionally biased region" description="Basic and acidic residues" evidence="1">
    <location>
        <begin position="102"/>
        <end position="127"/>
    </location>
</feature>
<name>A0A317XQN0_9BASI</name>
<organism evidence="2 3">
    <name type="scientific">Testicularia cyperi</name>
    <dbReference type="NCBI Taxonomy" id="1882483"/>
    <lineage>
        <taxon>Eukaryota</taxon>
        <taxon>Fungi</taxon>
        <taxon>Dikarya</taxon>
        <taxon>Basidiomycota</taxon>
        <taxon>Ustilaginomycotina</taxon>
        <taxon>Ustilaginomycetes</taxon>
        <taxon>Ustilaginales</taxon>
        <taxon>Anthracoideaceae</taxon>
        <taxon>Testicularia</taxon>
    </lineage>
</organism>
<dbReference type="InParanoid" id="A0A317XQN0"/>
<feature type="region of interest" description="Disordered" evidence="1">
    <location>
        <begin position="1"/>
        <end position="41"/>
    </location>
</feature>
<protein>
    <recommendedName>
        <fullName evidence="4">Myb-like domain-containing protein</fullName>
    </recommendedName>
</protein>
<evidence type="ECO:0000313" key="3">
    <source>
        <dbReference type="Proteomes" id="UP000246740"/>
    </source>
</evidence>
<accession>A0A317XQN0</accession>
<dbReference type="EMBL" id="KZ819192">
    <property type="protein sequence ID" value="PWZ00674.1"/>
    <property type="molecule type" value="Genomic_DNA"/>
</dbReference>
<evidence type="ECO:0000256" key="1">
    <source>
        <dbReference type="SAM" id="MobiDB-lite"/>
    </source>
</evidence>
<evidence type="ECO:0000313" key="2">
    <source>
        <dbReference type="EMBL" id="PWZ00674.1"/>
    </source>
</evidence>